<sequence length="260" mass="28634">MIKIAVCMKQVPAYSEGDMDEKTGLMKRSGLETITNPYDLSALEAALRIKEEANATVDVFSMGPENAEAMIKDAYAYGVDKGYLLTDSRFGGADVLVTSYTLMQGILAVNKYDLIICGKQTTDGDTSQVSPALAKWLGLPNYQGVIKLLEISNDGMEIHQDLGEFIQVLKINYPCLISVNREGFVPRMPSFKGRLESKNKSVNEMSIDNLEDGDVNHYGIKGSTTKVKKIFPPKRTQAVEAQVLEGMDGAMEILSFLRKD</sequence>
<dbReference type="InterPro" id="IPR012255">
    <property type="entry name" value="ETF_b"/>
</dbReference>
<keyword evidence="4" id="KW-1185">Reference proteome</keyword>
<dbReference type="InterPro" id="IPR014729">
    <property type="entry name" value="Rossmann-like_a/b/a_fold"/>
</dbReference>
<accession>A0ABT1E6D7</accession>
<dbReference type="EMBL" id="JAMZFW010000003">
    <property type="protein sequence ID" value="MCP1101405.1"/>
    <property type="molecule type" value="Genomic_DNA"/>
</dbReference>
<dbReference type="InterPro" id="IPR033948">
    <property type="entry name" value="ETF_beta_N"/>
</dbReference>
<dbReference type="PANTHER" id="PTHR21294:SF17">
    <property type="entry name" value="PROTEIN FIXA"/>
    <property type="match status" value="1"/>
</dbReference>
<feature type="domain" description="Electron transfer flavoprotein alpha/beta-subunit N-terminal" evidence="2">
    <location>
        <begin position="23"/>
        <end position="217"/>
    </location>
</feature>
<dbReference type="SMART" id="SM00893">
    <property type="entry name" value="ETF"/>
    <property type="match status" value="1"/>
</dbReference>
<dbReference type="InterPro" id="IPR014730">
    <property type="entry name" value="ETF_a/b_N"/>
</dbReference>
<dbReference type="Pfam" id="PF01012">
    <property type="entry name" value="ETF"/>
    <property type="match status" value="1"/>
</dbReference>
<evidence type="ECO:0000313" key="3">
    <source>
        <dbReference type="EMBL" id="MCP1101405.1"/>
    </source>
</evidence>
<dbReference type="Proteomes" id="UP001523566">
    <property type="component" value="Unassembled WGS sequence"/>
</dbReference>
<gene>
    <name evidence="3" type="ORF">NK125_03130</name>
</gene>
<evidence type="ECO:0000259" key="2">
    <source>
        <dbReference type="SMART" id="SM00893"/>
    </source>
</evidence>
<protein>
    <recommendedName>
        <fullName evidence="1">Electron transfer flavoprotein small subunit</fullName>
    </recommendedName>
</protein>
<comment type="caution">
    <text evidence="3">The sequence shown here is derived from an EMBL/GenBank/DDBJ whole genome shotgun (WGS) entry which is preliminary data.</text>
</comment>
<dbReference type="PANTHER" id="PTHR21294">
    <property type="entry name" value="ELECTRON TRANSFER FLAVOPROTEIN BETA-SUBUNIT"/>
    <property type="match status" value="1"/>
</dbReference>
<evidence type="ECO:0000313" key="4">
    <source>
        <dbReference type="Proteomes" id="UP001523566"/>
    </source>
</evidence>
<dbReference type="RefSeq" id="WP_262065190.1">
    <property type="nucleotide sequence ID" value="NZ_JAMXOD010000003.1"/>
</dbReference>
<dbReference type="SUPFAM" id="SSF52402">
    <property type="entry name" value="Adenine nucleotide alpha hydrolases-like"/>
    <property type="match status" value="1"/>
</dbReference>
<dbReference type="CDD" id="cd01714">
    <property type="entry name" value="ETF_beta"/>
    <property type="match status" value="1"/>
</dbReference>
<evidence type="ECO:0000256" key="1">
    <source>
        <dbReference type="ARBA" id="ARBA00042002"/>
    </source>
</evidence>
<organism evidence="3 4">
    <name type="scientific">Aequitasia blattaphilus</name>
    <dbReference type="NCBI Taxonomy" id="2949332"/>
    <lineage>
        <taxon>Bacteria</taxon>
        <taxon>Bacillati</taxon>
        <taxon>Bacillota</taxon>
        <taxon>Clostridia</taxon>
        <taxon>Lachnospirales</taxon>
        <taxon>Lachnospiraceae</taxon>
        <taxon>Aequitasia</taxon>
    </lineage>
</organism>
<name>A0ABT1E6D7_9FIRM</name>
<dbReference type="Gene3D" id="3.40.50.620">
    <property type="entry name" value="HUPs"/>
    <property type="match status" value="1"/>
</dbReference>
<dbReference type="PIRSF" id="PIRSF000090">
    <property type="entry name" value="Beta-ETF"/>
    <property type="match status" value="1"/>
</dbReference>
<reference evidence="3 4" key="1">
    <citation type="journal article" date="2022" name="Genome Biol. Evol.">
        <title>Host diet, physiology and behaviors set the stage for Lachnospiraceae cladogenesis.</title>
        <authorList>
            <person name="Vera-Ponce De Leon A."/>
            <person name="Schneider M."/>
            <person name="Jahnes B.C."/>
            <person name="Sadowski V."/>
            <person name="Camuy-Velez L.A."/>
            <person name="Duan J."/>
            <person name="Sabree Z.L."/>
        </authorList>
    </citation>
    <scope>NUCLEOTIDE SEQUENCE [LARGE SCALE GENOMIC DNA]</scope>
    <source>
        <strain evidence="3 4">PAL113</strain>
    </source>
</reference>
<proteinExistence type="predicted"/>